<dbReference type="CDD" id="cd06261">
    <property type="entry name" value="TM_PBP2"/>
    <property type="match status" value="1"/>
</dbReference>
<evidence type="ECO:0000256" key="4">
    <source>
        <dbReference type="ARBA" id="ARBA00022448"/>
    </source>
</evidence>
<dbReference type="PANTHER" id="PTHR30614">
    <property type="entry name" value="MEMBRANE COMPONENT OF AMINO ACID ABC TRANSPORTER"/>
    <property type="match status" value="1"/>
</dbReference>
<comment type="subcellular location">
    <subcellularLocation>
        <location evidence="2">Cell inner membrane</location>
        <topology evidence="2">Multi-pass membrane protein</topology>
    </subcellularLocation>
    <subcellularLocation>
        <location evidence="10">Cell membrane</location>
        <topology evidence="10">Multi-pass membrane protein</topology>
    </subcellularLocation>
</comment>
<protein>
    <submittedName>
        <fullName evidence="12">Amino acid ABC transporter membrane protein 2, PAAT family</fullName>
    </submittedName>
</protein>
<dbReference type="SUPFAM" id="SSF161098">
    <property type="entry name" value="MetI-like"/>
    <property type="match status" value="1"/>
</dbReference>
<evidence type="ECO:0000256" key="9">
    <source>
        <dbReference type="ARBA" id="ARBA00023136"/>
    </source>
</evidence>
<proteinExistence type="inferred from homology"/>
<dbReference type="GO" id="GO:0043190">
    <property type="term" value="C:ATP-binding cassette (ABC) transporter complex"/>
    <property type="evidence" value="ECO:0007669"/>
    <property type="project" value="InterPro"/>
</dbReference>
<dbReference type="InterPro" id="IPR010065">
    <property type="entry name" value="AA_ABC_transptr_permease_3TM"/>
</dbReference>
<evidence type="ECO:0000256" key="6">
    <source>
        <dbReference type="ARBA" id="ARBA00022692"/>
    </source>
</evidence>
<feature type="transmembrane region" description="Helical" evidence="10">
    <location>
        <begin position="87"/>
        <end position="104"/>
    </location>
</feature>
<evidence type="ECO:0000256" key="8">
    <source>
        <dbReference type="ARBA" id="ARBA00022989"/>
    </source>
</evidence>
<dbReference type="AlphaFoldDB" id="A0A238YD37"/>
<evidence type="ECO:0000259" key="11">
    <source>
        <dbReference type="PROSITE" id="PS50928"/>
    </source>
</evidence>
<evidence type="ECO:0000256" key="10">
    <source>
        <dbReference type="RuleBase" id="RU363032"/>
    </source>
</evidence>
<comment type="similarity">
    <text evidence="3">Belongs to the binding-protein-dependent transport system permease family. HisMQ subfamily.</text>
</comment>
<dbReference type="EMBL" id="FZNN01000016">
    <property type="protein sequence ID" value="SNR68728.1"/>
    <property type="molecule type" value="Genomic_DNA"/>
</dbReference>
<feature type="transmembrane region" description="Helical" evidence="10">
    <location>
        <begin position="61"/>
        <end position="81"/>
    </location>
</feature>
<feature type="transmembrane region" description="Helical" evidence="10">
    <location>
        <begin position="20"/>
        <end position="49"/>
    </location>
</feature>
<dbReference type="Pfam" id="PF00528">
    <property type="entry name" value="BPD_transp_1"/>
    <property type="match status" value="1"/>
</dbReference>
<evidence type="ECO:0000256" key="2">
    <source>
        <dbReference type="ARBA" id="ARBA00004429"/>
    </source>
</evidence>
<evidence type="ECO:0000256" key="3">
    <source>
        <dbReference type="ARBA" id="ARBA00010072"/>
    </source>
</evidence>
<keyword evidence="9 10" id="KW-0472">Membrane</keyword>
<evidence type="ECO:0000313" key="13">
    <source>
        <dbReference type="Proteomes" id="UP000198417"/>
    </source>
</evidence>
<keyword evidence="7" id="KW-0029">Amino-acid transport</keyword>
<dbReference type="InterPro" id="IPR043429">
    <property type="entry name" value="ArtM/GltK/GlnP/TcyL/YhdX-like"/>
</dbReference>
<dbReference type="Proteomes" id="UP000198417">
    <property type="component" value="Unassembled WGS sequence"/>
</dbReference>
<dbReference type="OrthoDB" id="9808674at2"/>
<keyword evidence="8 10" id="KW-1133">Transmembrane helix</keyword>
<dbReference type="PANTHER" id="PTHR30614:SF20">
    <property type="entry name" value="GLUTAMINE TRANSPORT SYSTEM PERMEASE PROTEIN GLNP"/>
    <property type="match status" value="1"/>
</dbReference>
<dbReference type="Gene3D" id="1.10.3720.10">
    <property type="entry name" value="MetI-like"/>
    <property type="match status" value="1"/>
</dbReference>
<keyword evidence="4 10" id="KW-0813">Transport</keyword>
<feature type="transmembrane region" description="Helical" evidence="10">
    <location>
        <begin position="187"/>
        <end position="209"/>
    </location>
</feature>
<dbReference type="PROSITE" id="PS50928">
    <property type="entry name" value="ABC_TM1"/>
    <property type="match status" value="1"/>
</dbReference>
<evidence type="ECO:0000256" key="1">
    <source>
        <dbReference type="ARBA" id="ARBA00003159"/>
    </source>
</evidence>
<evidence type="ECO:0000256" key="7">
    <source>
        <dbReference type="ARBA" id="ARBA00022970"/>
    </source>
</evidence>
<dbReference type="GO" id="GO:0022857">
    <property type="term" value="F:transmembrane transporter activity"/>
    <property type="evidence" value="ECO:0007669"/>
    <property type="project" value="InterPro"/>
</dbReference>
<keyword evidence="5" id="KW-1003">Cell membrane</keyword>
<reference evidence="12 13" key="1">
    <citation type="submission" date="2017-06" db="EMBL/GenBank/DDBJ databases">
        <authorList>
            <person name="Kim H.J."/>
            <person name="Triplett B.A."/>
        </authorList>
    </citation>
    <scope>NUCLEOTIDE SEQUENCE [LARGE SCALE GENOMIC DNA]</scope>
    <source>
        <strain evidence="12 13">DSM 29052</strain>
    </source>
</reference>
<name>A0A238YD37_9RHOB</name>
<evidence type="ECO:0000313" key="12">
    <source>
        <dbReference type="EMBL" id="SNR68728.1"/>
    </source>
</evidence>
<gene>
    <name evidence="12" type="ORF">SAMN06265370_11619</name>
</gene>
<evidence type="ECO:0000256" key="5">
    <source>
        <dbReference type="ARBA" id="ARBA00022475"/>
    </source>
</evidence>
<organism evidence="12 13">
    <name type="scientific">Puniceibacterium sediminis</name>
    <dbReference type="NCBI Taxonomy" id="1608407"/>
    <lineage>
        <taxon>Bacteria</taxon>
        <taxon>Pseudomonadati</taxon>
        <taxon>Pseudomonadota</taxon>
        <taxon>Alphaproteobacteria</taxon>
        <taxon>Rhodobacterales</taxon>
        <taxon>Paracoccaceae</taxon>
        <taxon>Puniceibacterium</taxon>
    </lineage>
</organism>
<dbReference type="InterPro" id="IPR000515">
    <property type="entry name" value="MetI-like"/>
</dbReference>
<feature type="domain" description="ABC transmembrane type-1" evidence="11">
    <location>
        <begin position="25"/>
        <end position="213"/>
    </location>
</feature>
<dbReference type="GO" id="GO:0006865">
    <property type="term" value="P:amino acid transport"/>
    <property type="evidence" value="ECO:0007669"/>
    <property type="project" value="UniProtKB-KW"/>
</dbReference>
<sequence length="222" mass="24241">MEAFLNTFFNFEIMAQSAPLLLKGALMTLKLCSVVIVFGLIGGLMLALAARSHSRLQKWCAIVWIDFFRALPPLVLLVFVYSGLPFAGIRLSPFMAVVIAFFLNNSAYFAEVFRAGIAAIPRGQSEAARATGLSPAQVMYHVVLPQAVRNVLPDLLSNTVEVVKLTSLASVVSLSELLYSANMARSVTYNASPLVFAAGLYLLVLWPLVRVISRYQRGLAVK</sequence>
<dbReference type="RefSeq" id="WP_089272274.1">
    <property type="nucleotide sequence ID" value="NZ_FZNN01000016.1"/>
</dbReference>
<dbReference type="InterPro" id="IPR035906">
    <property type="entry name" value="MetI-like_sf"/>
</dbReference>
<keyword evidence="6 10" id="KW-0812">Transmembrane</keyword>
<keyword evidence="13" id="KW-1185">Reference proteome</keyword>
<accession>A0A238YD37</accession>
<comment type="function">
    <text evidence="1">Part of the binding-protein-dependent transport system for glutamine; probably responsible for the translocation of the substrate across the membrane.</text>
</comment>
<dbReference type="NCBIfam" id="TIGR01726">
    <property type="entry name" value="HEQRo_perm_3TM"/>
    <property type="match status" value="1"/>
</dbReference>